<accession>A0A498U165</accession>
<evidence type="ECO:0000313" key="3">
    <source>
        <dbReference type="EMBL" id="QEK64063.1"/>
    </source>
</evidence>
<keyword evidence="2 3" id="KW-0560">Oxidoreductase</keyword>
<dbReference type="Gene3D" id="3.40.50.720">
    <property type="entry name" value="NAD(P)-binding Rossmann-like Domain"/>
    <property type="match status" value="1"/>
</dbReference>
<protein>
    <submittedName>
        <fullName evidence="3">3-oxoacyl-[acyl-carrier-protein] reductase FabG</fullName>
        <ecNumber evidence="3">1.1.1.100</ecNumber>
    </submittedName>
</protein>
<proteinExistence type="inferred from homology"/>
<dbReference type="InterPro" id="IPR002347">
    <property type="entry name" value="SDR_fam"/>
</dbReference>
<dbReference type="NCBIfam" id="NF009466">
    <property type="entry name" value="PRK12826.1-2"/>
    <property type="match status" value="1"/>
</dbReference>
<dbReference type="PRINTS" id="PR00081">
    <property type="entry name" value="GDHRDH"/>
</dbReference>
<dbReference type="NCBIfam" id="NF005559">
    <property type="entry name" value="PRK07231.1"/>
    <property type="match status" value="1"/>
</dbReference>
<dbReference type="EC" id="1.1.1.100" evidence="3"/>
<dbReference type="EMBL" id="CP043404">
    <property type="protein sequence ID" value="QEK64063.1"/>
    <property type="molecule type" value="Genomic_DNA"/>
</dbReference>
<dbReference type="Proteomes" id="UP000325032">
    <property type="component" value="Chromosome"/>
</dbReference>
<dbReference type="GO" id="GO:0048038">
    <property type="term" value="F:quinone binding"/>
    <property type="evidence" value="ECO:0007669"/>
    <property type="project" value="TreeGrafter"/>
</dbReference>
<evidence type="ECO:0000313" key="4">
    <source>
        <dbReference type="Proteomes" id="UP000325032"/>
    </source>
</evidence>
<dbReference type="SUPFAM" id="SSF51735">
    <property type="entry name" value="NAD(P)-binding Rossmann-fold domains"/>
    <property type="match status" value="1"/>
</dbReference>
<dbReference type="PIRSF" id="PIRSF000126">
    <property type="entry name" value="11-beta-HSD1"/>
    <property type="match status" value="1"/>
</dbReference>
<comment type="similarity">
    <text evidence="1">Belongs to the short-chain dehydrogenases/reductases (SDR) family.</text>
</comment>
<dbReference type="FunFam" id="3.40.50.720:FF:000173">
    <property type="entry name" value="3-oxoacyl-[acyl-carrier protein] reductase"/>
    <property type="match status" value="1"/>
</dbReference>
<dbReference type="AlphaFoldDB" id="A0A498U165"/>
<keyword evidence="4" id="KW-1185">Reference proteome</keyword>
<dbReference type="CDD" id="cd05233">
    <property type="entry name" value="SDR_c"/>
    <property type="match status" value="1"/>
</dbReference>
<evidence type="ECO:0000256" key="1">
    <source>
        <dbReference type="ARBA" id="ARBA00006484"/>
    </source>
</evidence>
<name>A0A498U165_BACIA</name>
<accession>A0A5C0WJN7</accession>
<dbReference type="GO" id="GO:0006633">
    <property type="term" value="P:fatty acid biosynthetic process"/>
    <property type="evidence" value="ECO:0007669"/>
    <property type="project" value="TreeGrafter"/>
</dbReference>
<evidence type="ECO:0000256" key="2">
    <source>
        <dbReference type="ARBA" id="ARBA00023002"/>
    </source>
</evidence>
<dbReference type="InterPro" id="IPR036291">
    <property type="entry name" value="NAD(P)-bd_dom_sf"/>
</dbReference>
<dbReference type="PANTHER" id="PTHR42760">
    <property type="entry name" value="SHORT-CHAIN DEHYDROGENASES/REDUCTASES FAMILY MEMBER"/>
    <property type="match status" value="1"/>
</dbReference>
<gene>
    <name evidence="3" type="primary">fabG_3</name>
    <name evidence="3" type="ORF">FX981_02306</name>
</gene>
<organism evidence="3 4">
    <name type="scientific">Bacillus safensis</name>
    <dbReference type="NCBI Taxonomy" id="561879"/>
    <lineage>
        <taxon>Bacteria</taxon>
        <taxon>Bacillati</taxon>
        <taxon>Bacillota</taxon>
        <taxon>Bacilli</taxon>
        <taxon>Bacillales</taxon>
        <taxon>Bacillaceae</taxon>
        <taxon>Bacillus</taxon>
    </lineage>
</organism>
<dbReference type="PRINTS" id="PR00080">
    <property type="entry name" value="SDRFAMILY"/>
</dbReference>
<dbReference type="Pfam" id="PF13561">
    <property type="entry name" value="adh_short_C2"/>
    <property type="match status" value="1"/>
</dbReference>
<reference evidence="3 4" key="1">
    <citation type="journal article" date="2018" name="Plant Biotechnol. Rep.">
        <title>Diversity and antifungal activity of endophytic bacteria associated with Panax ginseng seedlings.</title>
        <authorList>
            <person name="Park J.M."/>
            <person name="Hong C.E."/>
            <person name="Jo S.H."/>
        </authorList>
    </citation>
    <scope>NUCLEOTIDE SEQUENCE [LARGE SCALE GENOMIC DNA]</scope>
    <source>
        <strain evidence="3 4">PgKB20</strain>
    </source>
</reference>
<dbReference type="GO" id="GO:0004316">
    <property type="term" value="F:3-oxoacyl-[acyl-carrier-protein] reductase (NADPH) activity"/>
    <property type="evidence" value="ECO:0007669"/>
    <property type="project" value="UniProtKB-EC"/>
</dbReference>
<dbReference type="PANTHER" id="PTHR42760:SF133">
    <property type="entry name" value="3-OXOACYL-[ACYL-CARRIER-PROTEIN] REDUCTASE"/>
    <property type="match status" value="1"/>
</dbReference>
<sequence length="250" mass="27116">MYVSLQNKVAIITGASRGIGRAIAEALACEGVRVVLNGTNDMLLQEVCSSLNKKEKRAVYVAGDASLPETASSLVEQAKTHFGQIDLLVNNAGINLRKSTVETSLDEWKRLIDINLTGTFLMCQAVIPDMIKQQGGKIINMSSTTGKTPHHNASPAYGASKAGINYLTMHLAKELAEHHIHVNAVCPGPIETDMSKQWSDEYRRSVLDRIPLKTIGTPEQVANVVTFLASDQSDFITGETINMNGGTYMN</sequence>